<evidence type="ECO:0000256" key="1">
    <source>
        <dbReference type="ARBA" id="ARBA00004191"/>
    </source>
</evidence>
<dbReference type="InterPro" id="IPR036941">
    <property type="entry name" value="Rcpt_L-dom_sf"/>
</dbReference>
<evidence type="ECO:0000313" key="7">
    <source>
        <dbReference type="Proteomes" id="UP001348817"/>
    </source>
</evidence>
<accession>A0AAU9DII1</accession>
<dbReference type="KEGG" id="fax:FUAX_53730"/>
<dbReference type="EMBL" id="AP025322">
    <property type="protein sequence ID" value="BDD12941.1"/>
    <property type="molecule type" value="Genomic_DNA"/>
</dbReference>
<evidence type="ECO:0000256" key="2">
    <source>
        <dbReference type="ARBA" id="ARBA00022512"/>
    </source>
</evidence>
<dbReference type="Proteomes" id="UP001348817">
    <property type="component" value="Plasmid pFA8"/>
</dbReference>
<keyword evidence="3" id="KW-0964">Secreted</keyword>
<proteinExistence type="predicted"/>
<comment type="subcellular location">
    <subcellularLocation>
        <location evidence="1">Secreted</location>
        <location evidence="1">Cell wall</location>
    </subcellularLocation>
</comment>
<keyword evidence="4" id="KW-0732">Signal</keyword>
<dbReference type="AlphaFoldDB" id="A0AAU9DII1"/>
<gene>
    <name evidence="6" type="ORF">FUAX_53730</name>
</gene>
<dbReference type="PANTHER" id="PTHR31018:SF3">
    <property type="entry name" value="RECEPTOR PROTEIN-TYROSINE KINASE"/>
    <property type="match status" value="1"/>
</dbReference>
<keyword evidence="6" id="KW-0614">Plasmid</keyword>
<name>A0AAU9DII1_9BACT</name>
<evidence type="ECO:0000256" key="3">
    <source>
        <dbReference type="ARBA" id="ARBA00022525"/>
    </source>
</evidence>
<dbReference type="SUPFAM" id="SSF52058">
    <property type="entry name" value="L domain-like"/>
    <property type="match status" value="1"/>
</dbReference>
<reference evidence="6 7" key="1">
    <citation type="submission" date="2021-12" db="EMBL/GenBank/DDBJ databases">
        <title>Genome sequencing of bacteria with rrn-lacking chromosome and rrn-plasmid.</title>
        <authorList>
            <person name="Anda M."/>
            <person name="Iwasaki W."/>
        </authorList>
    </citation>
    <scope>NUCLEOTIDE SEQUENCE [LARGE SCALE GENOMIC DNA]</scope>
    <source>
        <strain evidence="6 7">DSM 100852</strain>
        <plasmid evidence="6 7">pFA8</plasmid>
    </source>
</reference>
<keyword evidence="7" id="KW-1185">Reference proteome</keyword>
<dbReference type="PROSITE" id="PS51257">
    <property type="entry name" value="PROKAR_LIPOPROTEIN"/>
    <property type="match status" value="1"/>
</dbReference>
<evidence type="ECO:0000256" key="4">
    <source>
        <dbReference type="ARBA" id="ARBA00022729"/>
    </source>
</evidence>
<sequence>MRKFLIALVALATFFGCDSDNENLEPEPVENAGTAEVLPENETVHEGDVIIKSQADLDNFAKGKYTYVKGSVIIDGECGNDSGANHFKELQSIKKIEGHLAFLIVHRDIETIVGFNELVEIGHDFVVNNAITRTIDGFNKLTKIGGCMVIRDKVSTFKGFAQLAELGVGVNNKDAGIFDYGKDYEGKTLHVNLNSGSPRRGLSILKNIKSYEGSIYVKNVADLSFLDGIKHVKGDFYIQTNPVNKKIYIEDLSPLSELEKVDGNFSLDLGPKVTNLDALSKFTEVKSIRVEGSDQLADISGLENLAEKMVSDGSGDESFTLTLEYETEAGQKRKMTITKELLLAEGGKTAKYLDGAMPKMEVVSVSNQVKAGEDLTITFKTSSFYDLRYYIVNINPVSKSDLPEGRYYLDCSDNSLREAQSYGGTTMPGIAEMKEASITYKIPTTFDGKKAMAGKYKVRLGIYEELGAYHIDNYNSRDLEFEIID</sequence>
<protein>
    <recommendedName>
        <fullName evidence="8">DUF5689 domain-containing protein</fullName>
    </recommendedName>
</protein>
<dbReference type="GO" id="GO:0030313">
    <property type="term" value="C:cell envelope"/>
    <property type="evidence" value="ECO:0007669"/>
    <property type="project" value="UniProtKB-SubCell"/>
</dbReference>
<dbReference type="Gene3D" id="3.80.20.20">
    <property type="entry name" value="Receptor L-domain"/>
    <property type="match status" value="1"/>
</dbReference>
<dbReference type="InterPro" id="IPR051648">
    <property type="entry name" value="CWI-Assembly_Regulator"/>
</dbReference>
<keyword evidence="2" id="KW-0134">Cell wall</keyword>
<organism evidence="6 7">
    <name type="scientific">Fulvitalea axinellae</name>
    <dbReference type="NCBI Taxonomy" id="1182444"/>
    <lineage>
        <taxon>Bacteria</taxon>
        <taxon>Pseudomonadati</taxon>
        <taxon>Bacteroidota</taxon>
        <taxon>Cytophagia</taxon>
        <taxon>Cytophagales</taxon>
        <taxon>Persicobacteraceae</taxon>
        <taxon>Fulvitalea</taxon>
    </lineage>
</organism>
<evidence type="ECO:0000256" key="5">
    <source>
        <dbReference type="ARBA" id="ARBA00023180"/>
    </source>
</evidence>
<dbReference type="PANTHER" id="PTHR31018">
    <property type="entry name" value="SPORULATION-SPECIFIC PROTEIN-RELATED"/>
    <property type="match status" value="1"/>
</dbReference>
<dbReference type="RefSeq" id="WP_338396113.1">
    <property type="nucleotide sequence ID" value="NZ_AP025322.1"/>
</dbReference>
<evidence type="ECO:0008006" key="8">
    <source>
        <dbReference type="Google" id="ProtNLM"/>
    </source>
</evidence>
<evidence type="ECO:0000313" key="6">
    <source>
        <dbReference type="EMBL" id="BDD12941.1"/>
    </source>
</evidence>
<geneLocation type="plasmid" evidence="6 7">
    <name>pFA8</name>
</geneLocation>
<keyword evidence="5" id="KW-0325">Glycoprotein</keyword>